<sequence length="88" mass="9438">MNIEQIRICIQVLDHLAAGFATMHDNHNAAQAGLSCVVAQSLVVEYAAHRTDGMEHEQAMEATAGGQLNLNEASASLYAMLTAKPEDQ</sequence>
<dbReference type="STRING" id="1484693.RS694_15500"/>
<accession>A0A1P8KCP9</accession>
<dbReference type="RefSeq" id="WP_029709184.1">
    <property type="nucleotide sequence ID" value="NZ_CP019239.1"/>
</dbReference>
<evidence type="ECO:0000313" key="1">
    <source>
        <dbReference type="EMBL" id="APW43803.1"/>
    </source>
</evidence>
<reference evidence="1 2" key="1">
    <citation type="submission" date="2017-01" db="EMBL/GenBank/DDBJ databases">
        <authorList>
            <person name="Mah S.A."/>
            <person name="Swanson W.J."/>
            <person name="Moy G.W."/>
            <person name="Vacquier V.D."/>
        </authorList>
    </citation>
    <scope>NUCLEOTIDE SEQUENCE [LARGE SCALE GENOMIC DNA]</scope>
    <source>
        <strain evidence="1 2">DSM 22694</strain>
    </source>
</reference>
<evidence type="ECO:0000313" key="2">
    <source>
        <dbReference type="Proteomes" id="UP000186110"/>
    </source>
</evidence>
<dbReference type="Proteomes" id="UP000186110">
    <property type="component" value="Chromosome"/>
</dbReference>
<dbReference type="AlphaFoldDB" id="A0A1P8KCP9"/>
<dbReference type="EMBL" id="CP019239">
    <property type="protein sequence ID" value="APW43803.1"/>
    <property type="molecule type" value="Genomic_DNA"/>
</dbReference>
<protein>
    <submittedName>
        <fullName evidence="1">Uncharacterized protein</fullName>
    </submittedName>
</protein>
<proteinExistence type="predicted"/>
<organism evidence="1 2">
    <name type="scientific">Rhodoferax saidenbachensis</name>
    <dbReference type="NCBI Taxonomy" id="1484693"/>
    <lineage>
        <taxon>Bacteria</taxon>
        <taxon>Pseudomonadati</taxon>
        <taxon>Pseudomonadota</taxon>
        <taxon>Betaproteobacteria</taxon>
        <taxon>Burkholderiales</taxon>
        <taxon>Comamonadaceae</taxon>
        <taxon>Rhodoferax</taxon>
    </lineage>
</organism>
<name>A0A1P8KCP9_9BURK</name>
<dbReference type="KEGG" id="rsb:RS694_15500"/>
<gene>
    <name evidence="1" type="ORF">RS694_15500</name>
</gene>
<keyword evidence="2" id="KW-1185">Reference proteome</keyword>